<keyword evidence="2" id="KW-1185">Reference proteome</keyword>
<dbReference type="InterPro" id="IPR023393">
    <property type="entry name" value="START-like_dom_sf"/>
</dbReference>
<sequence>MRLSVARARRATAGTPDPNGVGAVRAIFPVKEKVVAYEPSTHYAYVMIGFTPIRNYRADVRLTPKNGGTEIEYAASGEGPGAGAVLRFATRTLAKLLAGHASRCKPGCPAH</sequence>
<dbReference type="Proteomes" id="UP001501237">
    <property type="component" value="Unassembled WGS sequence"/>
</dbReference>
<reference evidence="2" key="1">
    <citation type="journal article" date="2019" name="Int. J. Syst. Evol. Microbiol.">
        <title>The Global Catalogue of Microorganisms (GCM) 10K type strain sequencing project: providing services to taxonomists for standard genome sequencing and annotation.</title>
        <authorList>
            <consortium name="The Broad Institute Genomics Platform"/>
            <consortium name="The Broad Institute Genome Sequencing Center for Infectious Disease"/>
            <person name="Wu L."/>
            <person name="Ma J."/>
        </authorList>
    </citation>
    <scope>NUCLEOTIDE SEQUENCE [LARGE SCALE GENOMIC DNA]</scope>
    <source>
        <strain evidence="2">JCM 9377</strain>
    </source>
</reference>
<protein>
    <submittedName>
        <fullName evidence="1">Uncharacterized protein</fullName>
    </submittedName>
</protein>
<dbReference type="InterPro" id="IPR019587">
    <property type="entry name" value="Polyketide_cyclase/dehydratase"/>
</dbReference>
<dbReference type="Gene3D" id="3.30.530.20">
    <property type="match status" value="1"/>
</dbReference>
<name>A0ABP6QHV7_9ACTN</name>
<evidence type="ECO:0000313" key="2">
    <source>
        <dbReference type="Proteomes" id="UP001501237"/>
    </source>
</evidence>
<dbReference type="EMBL" id="BAAAUV010000017">
    <property type="protein sequence ID" value="GAA3227548.1"/>
    <property type="molecule type" value="Genomic_DNA"/>
</dbReference>
<gene>
    <name evidence="1" type="ORF">GCM10010468_56430</name>
</gene>
<comment type="caution">
    <text evidence="1">The sequence shown here is derived from an EMBL/GenBank/DDBJ whole genome shotgun (WGS) entry which is preliminary data.</text>
</comment>
<evidence type="ECO:0000313" key="1">
    <source>
        <dbReference type="EMBL" id="GAA3227548.1"/>
    </source>
</evidence>
<accession>A0ABP6QHV7</accession>
<dbReference type="Pfam" id="PF10604">
    <property type="entry name" value="Polyketide_cyc2"/>
    <property type="match status" value="1"/>
</dbReference>
<organism evidence="1 2">
    <name type="scientific">Actinocorallia longicatena</name>
    <dbReference type="NCBI Taxonomy" id="111803"/>
    <lineage>
        <taxon>Bacteria</taxon>
        <taxon>Bacillati</taxon>
        <taxon>Actinomycetota</taxon>
        <taxon>Actinomycetes</taxon>
        <taxon>Streptosporangiales</taxon>
        <taxon>Thermomonosporaceae</taxon>
        <taxon>Actinocorallia</taxon>
    </lineage>
</organism>
<dbReference type="SUPFAM" id="SSF55961">
    <property type="entry name" value="Bet v1-like"/>
    <property type="match status" value="1"/>
</dbReference>
<proteinExistence type="predicted"/>